<dbReference type="InterPro" id="IPR029052">
    <property type="entry name" value="Metallo-depent_PP-like"/>
</dbReference>
<dbReference type="eggNOG" id="COG2843">
    <property type="taxonomic scope" value="Bacteria"/>
</dbReference>
<evidence type="ECO:0000259" key="2">
    <source>
        <dbReference type="SMART" id="SM00854"/>
    </source>
</evidence>
<protein>
    <submittedName>
        <fullName evidence="3">Capsule synthesis protein, CapA</fullName>
    </submittedName>
</protein>
<dbReference type="PROSITE" id="PS51257">
    <property type="entry name" value="PROKAR_LIPOPROTEIN"/>
    <property type="match status" value="1"/>
</dbReference>
<dbReference type="OrthoDB" id="9810906at2"/>
<reference evidence="3" key="1">
    <citation type="submission" date="2010-12" db="EMBL/GenBank/DDBJ databases">
        <title>Complete sequence of Bacillus cellulosilyticus DSM 2522.</title>
        <authorList>
            <consortium name="US DOE Joint Genome Institute"/>
            <person name="Lucas S."/>
            <person name="Copeland A."/>
            <person name="Lapidus A."/>
            <person name="Cheng J.-F."/>
            <person name="Bruce D."/>
            <person name="Goodwin L."/>
            <person name="Pitluck S."/>
            <person name="Chertkov O."/>
            <person name="Detter J.C."/>
            <person name="Han C."/>
            <person name="Tapia R."/>
            <person name="Land M."/>
            <person name="Hauser L."/>
            <person name="Jeffries C."/>
            <person name="Kyrpides N."/>
            <person name="Ivanova N."/>
            <person name="Mikhailova N."/>
            <person name="Brumm P."/>
            <person name="Mead D."/>
            <person name="Woyke T."/>
        </authorList>
    </citation>
    <scope>NUCLEOTIDE SEQUENCE [LARGE SCALE GENOMIC DNA]</scope>
    <source>
        <strain evidence="3">DSM 2522</strain>
    </source>
</reference>
<dbReference type="Gene3D" id="3.60.21.10">
    <property type="match status" value="1"/>
</dbReference>
<evidence type="ECO:0000313" key="3">
    <source>
        <dbReference type="EMBL" id="ADU32460.1"/>
    </source>
</evidence>
<dbReference type="HOGENOM" id="CLU_038823_0_2_9"/>
<dbReference type="RefSeq" id="WP_013490786.1">
    <property type="nucleotide sequence ID" value="NC_014829.1"/>
</dbReference>
<sequence>MTKRIIASFVLMAILFGCQEQGKYEGQHFEERKNELSLLNAANDNIERAVVVEEKMTIGAIGDVLLHNRVYELAETDEGKYDFSPMLEEVAHLLEKPDFLMANQESMPGGVEIGLSSYPAFNSPQEIVENLQDVGVDMVIGANNHTLDRGMKAVNSALNFYDEIEMDYVGVYRNTEDRETDRIVEMDGISVGVLAYTYGTNGIPIPQNHPDVVALIEPNRIVSDVANLKEKTDVVVVHMHWGDEYKREPNQEQRQLAQTLSEAGVDIIYGHHPHVLQPIEIVENDVNDNETIVFYSLGNFLSGQYFDFTDIGGIGTVEITKITNGEDVEVSIKNPEIIPTLVVQENDLYRVKPLESTDGSPITGSTFKETIAHTLLYLDEE</sequence>
<evidence type="ECO:0000256" key="1">
    <source>
        <dbReference type="ARBA" id="ARBA00005662"/>
    </source>
</evidence>
<dbReference type="PANTHER" id="PTHR33393">
    <property type="entry name" value="POLYGLUTAMINE SYNTHESIS ACCESSORY PROTEIN RV0574C-RELATED"/>
    <property type="match status" value="1"/>
</dbReference>
<dbReference type="AlphaFoldDB" id="E6TZ17"/>
<gene>
    <name evidence="3" type="ordered locus">Bcell_4233</name>
</gene>
<comment type="similarity">
    <text evidence="1">Belongs to the CapA family.</text>
</comment>
<dbReference type="PANTHER" id="PTHR33393:SF12">
    <property type="entry name" value="CAPSULE BIOSYNTHESIS PROTEIN CAPA"/>
    <property type="match status" value="1"/>
</dbReference>
<dbReference type="InterPro" id="IPR019079">
    <property type="entry name" value="Capsule_synth_CapA"/>
</dbReference>
<dbReference type="KEGG" id="bco:Bcell_4233"/>
<dbReference type="CDD" id="cd07381">
    <property type="entry name" value="MPP_CapA"/>
    <property type="match status" value="1"/>
</dbReference>
<dbReference type="EMBL" id="CP002394">
    <property type="protein sequence ID" value="ADU32460.1"/>
    <property type="molecule type" value="Genomic_DNA"/>
</dbReference>
<dbReference type="InterPro" id="IPR052169">
    <property type="entry name" value="CW_Biosynth-Accessory"/>
</dbReference>
<dbReference type="SUPFAM" id="SSF56300">
    <property type="entry name" value="Metallo-dependent phosphatases"/>
    <property type="match status" value="1"/>
</dbReference>
<proteinExistence type="inferred from homology"/>
<dbReference type="Proteomes" id="UP000001401">
    <property type="component" value="Chromosome"/>
</dbReference>
<feature type="domain" description="Capsule synthesis protein CapA" evidence="2">
    <location>
        <begin position="57"/>
        <end position="304"/>
    </location>
</feature>
<name>E6TZ17_EVAC2</name>
<accession>E6TZ17</accession>
<dbReference type="SMART" id="SM00854">
    <property type="entry name" value="PGA_cap"/>
    <property type="match status" value="1"/>
</dbReference>
<dbReference type="STRING" id="649639.Bcell_4233"/>
<keyword evidence="4" id="KW-1185">Reference proteome</keyword>
<organism evidence="3 4">
    <name type="scientific">Evansella cellulosilytica (strain ATCC 21833 / DSM 2522 / FERM P-1141 / JCM 9156 / N-4)</name>
    <name type="common">Bacillus cellulosilyticus</name>
    <dbReference type="NCBI Taxonomy" id="649639"/>
    <lineage>
        <taxon>Bacteria</taxon>
        <taxon>Bacillati</taxon>
        <taxon>Bacillota</taxon>
        <taxon>Bacilli</taxon>
        <taxon>Bacillales</taxon>
        <taxon>Bacillaceae</taxon>
        <taxon>Evansella</taxon>
    </lineage>
</organism>
<evidence type="ECO:0000313" key="4">
    <source>
        <dbReference type="Proteomes" id="UP000001401"/>
    </source>
</evidence>
<dbReference type="Pfam" id="PF09587">
    <property type="entry name" value="PGA_cap"/>
    <property type="match status" value="1"/>
</dbReference>